<protein>
    <submittedName>
        <fullName evidence="1">Uncharacterized protein</fullName>
    </submittedName>
</protein>
<evidence type="ECO:0000313" key="1">
    <source>
        <dbReference type="EMBL" id="KAF9477216.1"/>
    </source>
</evidence>
<evidence type="ECO:0000313" key="2">
    <source>
        <dbReference type="Proteomes" id="UP000807469"/>
    </source>
</evidence>
<accession>A0A9P6CRN2</accession>
<proteinExistence type="predicted"/>
<dbReference type="Proteomes" id="UP000807469">
    <property type="component" value="Unassembled WGS sequence"/>
</dbReference>
<dbReference type="AlphaFoldDB" id="A0A9P6CRN2"/>
<sequence length="92" mass="10093">MVTFESTTIVVTFNEGVSTYYASQATTTTIGGHAIVLGQDINCGPFSTPSNDLNCVDSHPMWSRLPQVQVLYPSSKTGRGILLISWPRRLFL</sequence>
<comment type="caution">
    <text evidence="1">The sequence shown here is derived from an EMBL/GenBank/DDBJ whole genome shotgun (WGS) entry which is preliminary data.</text>
</comment>
<reference evidence="1" key="1">
    <citation type="submission" date="2020-11" db="EMBL/GenBank/DDBJ databases">
        <authorList>
            <consortium name="DOE Joint Genome Institute"/>
            <person name="Ahrendt S."/>
            <person name="Riley R."/>
            <person name="Andreopoulos W."/>
            <person name="Labutti K."/>
            <person name="Pangilinan J."/>
            <person name="Ruiz-Duenas F.J."/>
            <person name="Barrasa J.M."/>
            <person name="Sanchez-Garcia M."/>
            <person name="Camarero S."/>
            <person name="Miyauchi S."/>
            <person name="Serrano A."/>
            <person name="Linde D."/>
            <person name="Babiker R."/>
            <person name="Drula E."/>
            <person name="Ayuso-Fernandez I."/>
            <person name="Pacheco R."/>
            <person name="Padilla G."/>
            <person name="Ferreira P."/>
            <person name="Barriuso J."/>
            <person name="Kellner H."/>
            <person name="Castanera R."/>
            <person name="Alfaro M."/>
            <person name="Ramirez L."/>
            <person name="Pisabarro A.G."/>
            <person name="Kuo A."/>
            <person name="Tritt A."/>
            <person name="Lipzen A."/>
            <person name="He G."/>
            <person name="Yan M."/>
            <person name="Ng V."/>
            <person name="Cullen D."/>
            <person name="Martin F."/>
            <person name="Rosso M.-N."/>
            <person name="Henrissat B."/>
            <person name="Hibbett D."/>
            <person name="Martinez A.T."/>
            <person name="Grigoriev I.V."/>
        </authorList>
    </citation>
    <scope>NUCLEOTIDE SEQUENCE</scope>
    <source>
        <strain evidence="1">CIRM-BRFM 674</strain>
    </source>
</reference>
<organism evidence="1 2">
    <name type="scientific">Pholiota conissans</name>
    <dbReference type="NCBI Taxonomy" id="109636"/>
    <lineage>
        <taxon>Eukaryota</taxon>
        <taxon>Fungi</taxon>
        <taxon>Dikarya</taxon>
        <taxon>Basidiomycota</taxon>
        <taxon>Agaricomycotina</taxon>
        <taxon>Agaricomycetes</taxon>
        <taxon>Agaricomycetidae</taxon>
        <taxon>Agaricales</taxon>
        <taxon>Agaricineae</taxon>
        <taxon>Strophariaceae</taxon>
        <taxon>Pholiota</taxon>
    </lineage>
</organism>
<gene>
    <name evidence="1" type="ORF">BDN70DRAFT_118190</name>
</gene>
<dbReference type="EMBL" id="MU155268">
    <property type="protein sequence ID" value="KAF9477216.1"/>
    <property type="molecule type" value="Genomic_DNA"/>
</dbReference>
<keyword evidence="2" id="KW-1185">Reference proteome</keyword>
<name>A0A9P6CRN2_9AGAR</name>